<feature type="region of interest" description="Disordered" evidence="1">
    <location>
        <begin position="1"/>
        <end position="21"/>
    </location>
</feature>
<reference evidence="2" key="1">
    <citation type="submission" date="2014-09" db="EMBL/GenBank/DDBJ databases">
        <authorList>
            <person name="Magalhaes I.L.F."/>
            <person name="Oliveira U."/>
            <person name="Santos F.R."/>
            <person name="Vidigal T.H.D.A."/>
            <person name="Brescovit A.D."/>
            <person name="Santos A.J."/>
        </authorList>
    </citation>
    <scope>NUCLEOTIDE SEQUENCE</scope>
    <source>
        <tissue evidence="2">Shoot tissue taken approximately 20 cm above the soil surface</tissue>
    </source>
</reference>
<feature type="compositionally biased region" description="Basic residues" evidence="1">
    <location>
        <begin position="12"/>
        <end position="21"/>
    </location>
</feature>
<name>A0A0A9GDE7_ARUDO</name>
<proteinExistence type="predicted"/>
<organism evidence="2">
    <name type="scientific">Arundo donax</name>
    <name type="common">Giant reed</name>
    <name type="synonym">Donax arundinaceus</name>
    <dbReference type="NCBI Taxonomy" id="35708"/>
    <lineage>
        <taxon>Eukaryota</taxon>
        <taxon>Viridiplantae</taxon>
        <taxon>Streptophyta</taxon>
        <taxon>Embryophyta</taxon>
        <taxon>Tracheophyta</taxon>
        <taxon>Spermatophyta</taxon>
        <taxon>Magnoliopsida</taxon>
        <taxon>Liliopsida</taxon>
        <taxon>Poales</taxon>
        <taxon>Poaceae</taxon>
        <taxon>PACMAD clade</taxon>
        <taxon>Arundinoideae</taxon>
        <taxon>Arundineae</taxon>
        <taxon>Arundo</taxon>
    </lineage>
</organism>
<feature type="compositionally biased region" description="Low complexity" evidence="1">
    <location>
        <begin position="1"/>
        <end position="11"/>
    </location>
</feature>
<feature type="compositionally biased region" description="Basic residues" evidence="1">
    <location>
        <begin position="42"/>
        <end position="51"/>
    </location>
</feature>
<evidence type="ECO:0000313" key="2">
    <source>
        <dbReference type="EMBL" id="JAE18678.1"/>
    </source>
</evidence>
<evidence type="ECO:0000256" key="1">
    <source>
        <dbReference type="SAM" id="MobiDB-lite"/>
    </source>
</evidence>
<accession>A0A0A9GDE7</accession>
<protein>
    <submittedName>
        <fullName evidence="2">Uncharacterized protein</fullName>
    </submittedName>
</protein>
<reference evidence="2" key="2">
    <citation type="journal article" date="2015" name="Data Brief">
        <title>Shoot transcriptome of the giant reed, Arundo donax.</title>
        <authorList>
            <person name="Barrero R.A."/>
            <person name="Guerrero F.D."/>
            <person name="Moolhuijzen P."/>
            <person name="Goolsby J.A."/>
            <person name="Tidwell J."/>
            <person name="Bellgard S.E."/>
            <person name="Bellgard M.I."/>
        </authorList>
    </citation>
    <scope>NUCLEOTIDE SEQUENCE</scope>
    <source>
        <tissue evidence="2">Shoot tissue taken approximately 20 cm above the soil surface</tissue>
    </source>
</reference>
<feature type="region of interest" description="Disordered" evidence="1">
    <location>
        <begin position="42"/>
        <end position="66"/>
    </location>
</feature>
<dbReference type="AlphaFoldDB" id="A0A0A9GDE7"/>
<sequence>MPPRRTSGTSRPARRRPAPHQRHLCLRRLLLQPWTRRFRRRRLAGGRRRRSCPWPRTAGRSGGWSP</sequence>
<dbReference type="EMBL" id="GBRH01179218">
    <property type="protein sequence ID" value="JAE18678.1"/>
    <property type="molecule type" value="Transcribed_RNA"/>
</dbReference>